<feature type="signal peptide" evidence="1">
    <location>
        <begin position="1"/>
        <end position="25"/>
    </location>
</feature>
<keyword evidence="3" id="KW-1185">Reference proteome</keyword>
<dbReference type="Proteomes" id="UP000288587">
    <property type="component" value="Unassembled WGS sequence"/>
</dbReference>
<dbReference type="Pfam" id="PF16986">
    <property type="entry name" value="CzcE"/>
    <property type="match status" value="1"/>
</dbReference>
<name>A0A437LQX5_9BURK</name>
<dbReference type="RefSeq" id="WP_127680327.1">
    <property type="nucleotide sequence ID" value="NZ_SACM01000001.1"/>
</dbReference>
<accession>A0A437LQX5</accession>
<evidence type="ECO:0000313" key="2">
    <source>
        <dbReference type="EMBL" id="RVT87794.1"/>
    </source>
</evidence>
<evidence type="ECO:0000313" key="3">
    <source>
        <dbReference type="Proteomes" id="UP000288587"/>
    </source>
</evidence>
<dbReference type="EMBL" id="SACM01000001">
    <property type="protein sequence ID" value="RVT87794.1"/>
    <property type="molecule type" value="Genomic_DNA"/>
</dbReference>
<feature type="chain" id="PRO_5019298947" description="CzcE family metal-binding protein" evidence="1">
    <location>
        <begin position="26"/>
        <end position="115"/>
    </location>
</feature>
<protein>
    <recommendedName>
        <fullName evidence="4">CzcE family metal-binding protein</fullName>
    </recommendedName>
</protein>
<dbReference type="InterPro" id="IPR031560">
    <property type="entry name" value="CzcE"/>
</dbReference>
<dbReference type="InterPro" id="IPR038674">
    <property type="entry name" value="CzcE_sf"/>
</dbReference>
<proteinExistence type="predicted"/>
<keyword evidence="1" id="KW-0732">Signal</keyword>
<dbReference type="AlphaFoldDB" id="A0A437LQX5"/>
<organism evidence="2 3">
    <name type="scientific">Inhella crocodyli</name>
    <dbReference type="NCBI Taxonomy" id="2499851"/>
    <lineage>
        <taxon>Bacteria</taxon>
        <taxon>Pseudomonadati</taxon>
        <taxon>Pseudomonadota</taxon>
        <taxon>Betaproteobacteria</taxon>
        <taxon>Burkholderiales</taxon>
        <taxon>Sphaerotilaceae</taxon>
        <taxon>Inhella</taxon>
    </lineage>
</organism>
<evidence type="ECO:0000256" key="1">
    <source>
        <dbReference type="SAM" id="SignalP"/>
    </source>
</evidence>
<sequence length="115" mass="12533">MSIVKSFVVATLSAAALLSATASLASKPDTFPSGRSHFGAASTSEQATKVVDVRNTKYINLVCGETVTFRNGDQSFSWRFDVVNHRTVDARKVAPAGFMTEPLMVYVRPNAYERN</sequence>
<reference evidence="2 3" key="1">
    <citation type="submission" date="2019-01" db="EMBL/GenBank/DDBJ databases">
        <authorList>
            <person name="Chen W.-M."/>
        </authorList>
    </citation>
    <scope>NUCLEOTIDE SEQUENCE [LARGE SCALE GENOMIC DNA]</scope>
    <source>
        <strain evidence="2 3">CCP-18</strain>
    </source>
</reference>
<comment type="caution">
    <text evidence="2">The sequence shown here is derived from an EMBL/GenBank/DDBJ whole genome shotgun (WGS) entry which is preliminary data.</text>
</comment>
<gene>
    <name evidence="2" type="ORF">EOD73_01865</name>
</gene>
<dbReference type="OrthoDB" id="8913454at2"/>
<dbReference type="Gene3D" id="2.60.40.2280">
    <property type="entry name" value="Heavy-metal resistance protein CzcE"/>
    <property type="match status" value="1"/>
</dbReference>
<evidence type="ECO:0008006" key="4">
    <source>
        <dbReference type="Google" id="ProtNLM"/>
    </source>
</evidence>